<protein>
    <submittedName>
        <fullName evidence="1">Uncharacterized protein</fullName>
    </submittedName>
</protein>
<accession>A0A0F7L4D9</accession>
<sequence>MATIDLAPFDQQSSLAVNPPRLDVYCKVEFGCEADVKHAEHASAGGFQVASVKVQDGVLASPVVIVVADKPSIALPVEGGSPHGQLCVQFARLLVFLGSARWHDVALNQASESRSAL</sequence>
<reference evidence="1" key="2">
    <citation type="submission" date="2015-03" db="EMBL/GenBank/DDBJ databases">
        <authorList>
            <person name="Chow C.-E.T."/>
            <person name="Winget D.M."/>
            <person name="White R.A.III."/>
            <person name="Hallam S.J."/>
            <person name="Suttle C.A."/>
        </authorList>
    </citation>
    <scope>NUCLEOTIDE SEQUENCE</scope>
    <source>
        <strain evidence="1">Anoxic3_1</strain>
    </source>
</reference>
<organism evidence="1">
    <name type="scientific">uncultured marine virus</name>
    <dbReference type="NCBI Taxonomy" id="186617"/>
    <lineage>
        <taxon>Viruses</taxon>
        <taxon>environmental samples</taxon>
    </lineage>
</organism>
<evidence type="ECO:0000313" key="1">
    <source>
        <dbReference type="EMBL" id="AKH45866.1"/>
    </source>
</evidence>
<reference evidence="1" key="1">
    <citation type="journal article" date="2015" name="Front. Microbiol.">
        <title>Combining genomic sequencing methods to explore viral diversity and reveal potential virus-host interactions.</title>
        <authorList>
            <person name="Chow C.E."/>
            <person name="Winget D.M."/>
            <person name="White R.A.III."/>
            <person name="Hallam S.J."/>
            <person name="Suttle C.A."/>
        </authorList>
    </citation>
    <scope>NUCLEOTIDE SEQUENCE</scope>
    <source>
        <strain evidence="1">Anoxic3_1</strain>
    </source>
</reference>
<name>A0A0F7L4D9_9VIRU</name>
<proteinExistence type="predicted"/>
<dbReference type="EMBL" id="KR029577">
    <property type="protein sequence ID" value="AKH45866.1"/>
    <property type="molecule type" value="Genomic_DNA"/>
</dbReference>